<feature type="region of interest" description="Disordered" evidence="11">
    <location>
        <begin position="895"/>
        <end position="941"/>
    </location>
</feature>
<feature type="transmembrane region" description="Helical" evidence="12">
    <location>
        <begin position="450"/>
        <end position="469"/>
    </location>
</feature>
<feature type="transmembrane region" description="Helical" evidence="12">
    <location>
        <begin position="641"/>
        <end position="663"/>
    </location>
</feature>
<dbReference type="InterPro" id="IPR027451">
    <property type="entry name" value="EmbABC_dom1"/>
</dbReference>
<comment type="caution">
    <text evidence="16">The sequence shown here is derived from an EMBL/GenBank/DDBJ whole genome shotgun (WGS) entry which is preliminary data.</text>
</comment>
<feature type="transmembrane region" description="Helical" evidence="12">
    <location>
        <begin position="814"/>
        <end position="835"/>
    </location>
</feature>
<feature type="transmembrane region" description="Helical" evidence="12">
    <location>
        <begin position="732"/>
        <end position="753"/>
    </location>
</feature>
<dbReference type="GO" id="GO:0071555">
    <property type="term" value="P:cell wall organization"/>
    <property type="evidence" value="ECO:0007669"/>
    <property type="project" value="UniProtKB-KW"/>
</dbReference>
<dbReference type="InterPro" id="IPR040920">
    <property type="entry name" value="Arabino_trans_N"/>
</dbReference>
<feature type="transmembrane region" description="Helical" evidence="12">
    <location>
        <begin position="575"/>
        <end position="599"/>
    </location>
</feature>
<feature type="region of interest" description="Disordered" evidence="11">
    <location>
        <begin position="121"/>
        <end position="187"/>
    </location>
</feature>
<feature type="domain" description="Arabinofuranosyltransferase central" evidence="13">
    <location>
        <begin position="277"/>
        <end position="793"/>
    </location>
</feature>
<dbReference type="Proteomes" id="UP000431401">
    <property type="component" value="Unassembled WGS sequence"/>
</dbReference>
<feature type="transmembrane region" description="Helical" evidence="12">
    <location>
        <begin position="30"/>
        <end position="49"/>
    </location>
</feature>
<dbReference type="Gene3D" id="2.60.120.940">
    <property type="entry name" value="EmbC, C-terminal domain, subdomain 2"/>
    <property type="match status" value="1"/>
</dbReference>
<dbReference type="Gene3D" id="3.40.190.160">
    <property type="match status" value="1"/>
</dbReference>
<keyword evidence="6 16" id="KW-0808">Transferase</keyword>
<dbReference type="Pfam" id="PF17689">
    <property type="entry name" value="Arabino_trans_N"/>
    <property type="match status" value="2"/>
</dbReference>
<name>A0A7K0DNF6_9NOCA</name>
<keyword evidence="10" id="KW-0961">Cell wall biogenesis/degradation</keyword>
<dbReference type="InterPro" id="IPR032731">
    <property type="entry name" value="Arabino_trans_C"/>
</dbReference>
<keyword evidence="17" id="KW-1185">Reference proteome</keyword>
<keyword evidence="9 12" id="KW-0472">Membrane</keyword>
<dbReference type="GO" id="GO:0005886">
    <property type="term" value="C:plasma membrane"/>
    <property type="evidence" value="ECO:0007669"/>
    <property type="project" value="UniProtKB-SubCell"/>
</dbReference>
<keyword evidence="7 12" id="KW-0812">Transmembrane</keyword>
<evidence type="ECO:0000259" key="13">
    <source>
        <dbReference type="Pfam" id="PF04602"/>
    </source>
</evidence>
<feature type="domain" description="Arabinosyltransferas concanavalin like" evidence="15">
    <location>
        <begin position="170"/>
        <end position="273"/>
    </location>
</feature>
<evidence type="ECO:0000313" key="17">
    <source>
        <dbReference type="Proteomes" id="UP000431401"/>
    </source>
</evidence>
<reference evidence="16 17" key="1">
    <citation type="submission" date="2019-10" db="EMBL/GenBank/DDBJ databases">
        <title>Nocardia macrotermitis sp. nov. and Nocardia aurantia sp. nov., isolated from the gut of fungus growing-termite Macrotermes natalensis.</title>
        <authorList>
            <person name="Benndorf R."/>
            <person name="Schwitalla J."/>
            <person name="Martin K."/>
            <person name="De Beer W."/>
            <person name="Kaster A.-K."/>
            <person name="Vollmers J."/>
            <person name="Poulsen M."/>
            <person name="Beemelmanns C."/>
        </authorList>
    </citation>
    <scope>NUCLEOTIDE SEQUENCE [LARGE SCALE GENOMIC DNA]</scope>
    <source>
        <strain evidence="16 17">RB56</strain>
    </source>
</reference>
<proteinExistence type="inferred from homology"/>
<dbReference type="GO" id="GO:0071766">
    <property type="term" value="P:Actinobacterium-type cell wall biogenesis"/>
    <property type="evidence" value="ECO:0007669"/>
    <property type="project" value="InterPro"/>
</dbReference>
<dbReference type="EC" id="2.4.2.-" evidence="16"/>
<comment type="function">
    <text evidence="1">Arabinosyl transferase responsible for the polymerization of arabinose into the arabinan of arabinogalactan.</text>
</comment>
<protein>
    <submittedName>
        <fullName evidence="16">Putative arabinosyltransferase C</fullName>
        <ecNumber evidence="16">2.4.2.-</ecNumber>
    </submittedName>
</protein>
<keyword evidence="4" id="KW-1003">Cell membrane</keyword>
<evidence type="ECO:0000256" key="11">
    <source>
        <dbReference type="SAM" id="MobiDB-lite"/>
    </source>
</evidence>
<sequence>MVDAGRFRDRLWLASCFVRADSPALSRIRLIALLSGLFGVLLAVAVPLLPVRQDRATLDWPQPQSLEVQAPLVAYVPLGVDISVPCTAIRDLPAGTVIATVPAQADQAAAKGLVAKVIGTNSATGGETGSAPGESNGSGGTANRSGTAGNGPGTATNSGNGNGPGTVSGPNSANEAGTTGDSSAAGGPTLSVIVRDIPLFRVPVAEIAECTALTVHSTATGTTAELVGARHRDGTPYRTTVTSDARPQIVGVFTDLDRARLGSAHLHADIDSRFSSSPSAIKLVAIVGAVLLTLIALIALHLLDTTDGRRDRRVLPSRWWRLTWADGVALGTLVLWYVIGANTSDDGYILTMARVSRHAGYMANYYRWFGVAEAPFGWPYEVLAWMARLTDAGPWMRLPALLAGVLCWLVISREVLPRLGCRVRRIRDAHDARQEQILGPGQRQPGHPDALRISGVARWTAALVFLAAWLPYDNGLRPEPLIALGALLTWCSVERAIATRRLLPAALAVLIAAFSLAAGPTGLICLAALIAGSRPVLQVLIARALGATGPGGGAARDTETGVVSRTATSGVAGSVWLRFAALLAPGLAAGTLVLVVVFADQTLASVLEATRVRKLVGPDVAWFDERTRWDSLLMLSPDGGLARRFGILGMLLCLGVCVLVMLRKNGRIPGTSRGPSARVLGIVFMSLLLMMFTPTKWTHHFGVYAGLAGSLAALTAMAVGSNGIRAPYLRSLFAAAVCFLLAITFTGSNGWWYVSSYGVPWWDKPPMIAGKGFSTAFLGLAVVCLLVAAWRYYRQPYVAARPVRWRFDRFAVEPLTIAAAFMVLFEVASFGKAAVTQYPAYSIAKSNVRALTGRPCALADEVLVETDTADSLLQPYSGAAKDGLAATPEDNVGFTPDGVADDLTADPDETVAGGANSINANSKNKTTRTTAAGTGGGTATAPGLNGSAALLPFGLDPARTPVLGNYTTGDKQPAKLTSQWYRLDPAARQDADRPVLVVTAAGRIKSINKDGVVSYGQDLRLDFGHRNADGSVAPLTSVLPLDIGGAPSWRNLRVPLDRVPANADAVRLVAVANDLTARQWLAVTPPRLPRLATLDAVVGRTDPVLADWHVGLAFPCQRPFDHADGVAEAPRWRILPDRVGSDAANAWQDDIGGGPLGWTGLLSKPTTLSTYLNHNWDRDWGELERFTPYRPDARPATIDVTVRDRGGFGKDAPIKTR</sequence>
<dbReference type="GO" id="GO:0052636">
    <property type="term" value="F:arabinosyltransferase activity"/>
    <property type="evidence" value="ECO:0007669"/>
    <property type="project" value="InterPro"/>
</dbReference>
<evidence type="ECO:0000256" key="8">
    <source>
        <dbReference type="ARBA" id="ARBA00022989"/>
    </source>
</evidence>
<dbReference type="AlphaFoldDB" id="A0A7K0DNF6"/>
<keyword evidence="5 16" id="KW-0328">Glycosyltransferase</keyword>
<evidence type="ECO:0000259" key="14">
    <source>
        <dbReference type="Pfam" id="PF14896"/>
    </source>
</evidence>
<keyword evidence="8 12" id="KW-1133">Transmembrane helix</keyword>
<evidence type="ECO:0000256" key="4">
    <source>
        <dbReference type="ARBA" id="ARBA00022475"/>
    </source>
</evidence>
<dbReference type="EMBL" id="WEGI01000005">
    <property type="protein sequence ID" value="MQY26902.1"/>
    <property type="molecule type" value="Genomic_DNA"/>
</dbReference>
<comment type="subcellular location">
    <subcellularLocation>
        <location evidence="2">Cell membrane</location>
        <topology evidence="2">Multi-pass membrane protein</topology>
    </subcellularLocation>
</comment>
<comment type="similarity">
    <text evidence="3">Belongs to the emb family.</text>
</comment>
<feature type="transmembrane region" description="Helical" evidence="12">
    <location>
        <begin position="319"/>
        <end position="339"/>
    </location>
</feature>
<evidence type="ECO:0000256" key="7">
    <source>
        <dbReference type="ARBA" id="ARBA00022692"/>
    </source>
</evidence>
<dbReference type="InterPro" id="IPR007680">
    <property type="entry name" value="Arabino_trans_central"/>
</dbReference>
<feature type="domain" description="Arabinosyltransferase C-terminal" evidence="14">
    <location>
        <begin position="827"/>
        <end position="1215"/>
    </location>
</feature>
<evidence type="ECO:0000256" key="1">
    <source>
        <dbReference type="ARBA" id="ARBA00003001"/>
    </source>
</evidence>
<feature type="transmembrane region" description="Helical" evidence="12">
    <location>
        <begin position="675"/>
        <end position="695"/>
    </location>
</feature>
<evidence type="ECO:0000313" key="16">
    <source>
        <dbReference type="EMBL" id="MQY26902.1"/>
    </source>
</evidence>
<feature type="compositionally biased region" description="Acidic residues" evidence="11">
    <location>
        <begin position="899"/>
        <end position="909"/>
    </location>
</feature>
<gene>
    <name evidence="16" type="primary">embC_2</name>
    <name evidence="16" type="ORF">NRB56_24810</name>
</gene>
<feature type="transmembrane region" description="Helical" evidence="12">
    <location>
        <begin position="395"/>
        <end position="416"/>
    </location>
</feature>
<evidence type="ECO:0000256" key="9">
    <source>
        <dbReference type="ARBA" id="ARBA00023136"/>
    </source>
</evidence>
<evidence type="ECO:0000256" key="3">
    <source>
        <dbReference type="ARBA" id="ARBA00008195"/>
    </source>
</evidence>
<feature type="compositionally biased region" description="Low complexity" evidence="11">
    <location>
        <begin position="167"/>
        <end position="187"/>
    </location>
</feature>
<evidence type="ECO:0000256" key="12">
    <source>
        <dbReference type="SAM" id="Phobius"/>
    </source>
</evidence>
<evidence type="ECO:0000259" key="15">
    <source>
        <dbReference type="Pfam" id="PF17689"/>
    </source>
</evidence>
<feature type="transmembrane region" description="Helical" evidence="12">
    <location>
        <begin position="283"/>
        <end position="303"/>
    </location>
</feature>
<evidence type="ECO:0000256" key="6">
    <source>
        <dbReference type="ARBA" id="ARBA00022679"/>
    </source>
</evidence>
<dbReference type="Pfam" id="PF14896">
    <property type="entry name" value="Arabino_trans_C"/>
    <property type="match status" value="1"/>
</dbReference>
<evidence type="ECO:0000256" key="2">
    <source>
        <dbReference type="ARBA" id="ARBA00004651"/>
    </source>
</evidence>
<feature type="transmembrane region" description="Helical" evidence="12">
    <location>
        <begin position="701"/>
        <end position="720"/>
    </location>
</feature>
<accession>A0A7K0DNF6</accession>
<feature type="transmembrane region" description="Helical" evidence="12">
    <location>
        <begin position="773"/>
        <end position="793"/>
    </location>
</feature>
<dbReference type="Gene3D" id="2.60.120.610">
    <property type="entry name" value="arabinofuranosyltransferase like domain"/>
    <property type="match status" value="2"/>
</dbReference>
<feature type="domain" description="Arabinosyltransferas concanavalin like" evidence="15">
    <location>
        <begin position="52"/>
        <end position="117"/>
    </location>
</feature>
<evidence type="ECO:0000256" key="5">
    <source>
        <dbReference type="ARBA" id="ARBA00022676"/>
    </source>
</evidence>
<organism evidence="16 17">
    <name type="scientific">Nocardia aurantia</name>
    <dbReference type="NCBI Taxonomy" id="2585199"/>
    <lineage>
        <taxon>Bacteria</taxon>
        <taxon>Bacillati</taxon>
        <taxon>Actinomycetota</taxon>
        <taxon>Actinomycetes</taxon>
        <taxon>Mycobacteriales</taxon>
        <taxon>Nocardiaceae</taxon>
        <taxon>Nocardia</taxon>
    </lineage>
</organism>
<dbReference type="Pfam" id="PF04602">
    <property type="entry name" value="Arabinose_trans"/>
    <property type="match status" value="1"/>
</dbReference>
<evidence type="ECO:0000256" key="10">
    <source>
        <dbReference type="ARBA" id="ARBA00023316"/>
    </source>
</evidence>
<dbReference type="InterPro" id="IPR042486">
    <property type="entry name" value="Arabino_trans_C_2"/>
</dbReference>
<feature type="transmembrane region" description="Helical" evidence="12">
    <location>
        <begin position="505"/>
        <end position="530"/>
    </location>
</feature>